<feature type="domain" description="Ribosomal protein mS38 C-terminal" evidence="6">
    <location>
        <begin position="356"/>
        <end position="389"/>
    </location>
</feature>
<keyword evidence="2" id="KW-0496">Mitochondrion</keyword>
<dbReference type="EMBL" id="LAFY01000293">
    <property type="protein sequence ID" value="KJY01189.1"/>
    <property type="molecule type" value="Genomic_DNA"/>
</dbReference>
<comment type="subcellular location">
    <subcellularLocation>
        <location evidence="1">Mitochondrion</location>
    </subcellularLocation>
</comment>
<feature type="region of interest" description="Disordered" evidence="5">
    <location>
        <begin position="364"/>
        <end position="390"/>
    </location>
</feature>
<dbReference type="AlphaFoldDB" id="A0A0F4GVC5"/>
<evidence type="ECO:0000256" key="4">
    <source>
        <dbReference type="ARBA" id="ARBA00035682"/>
    </source>
</evidence>
<keyword evidence="8" id="KW-1185">Reference proteome</keyword>
<evidence type="ECO:0000313" key="7">
    <source>
        <dbReference type="EMBL" id="KJY01189.1"/>
    </source>
</evidence>
<dbReference type="Proteomes" id="UP000033647">
    <property type="component" value="Unassembled WGS sequence"/>
</dbReference>
<protein>
    <recommendedName>
        <fullName evidence="4">Small ribosomal subunit protein mS38</fullName>
    </recommendedName>
</protein>
<sequence>MFSTKAVRVAHRASCAAAISSASSSSTSAHRSPPCVATRRSHQRRHSSSKASSCPPESDSNDTKPAPATKASAELAGSDSQNKASKRINKTKRTRAAADVGKLGDQFAGLPAVPGTQHLNSTDLSVSSFFSLHRPLSLSTTIPPPSRASAFDNIFETTREVDPWENGNSAEGRPEDVTYALKGLFENLDLGSNSAQDDAMRFEILQESQSNQDGVRHLDGAPRLKSVDEIVASFRPFSAPPAPQPFPEEQKAADKAAKKPGKPQKKSYAATIFLTESTSANGERTWTAASVSPMYRVPSPVDHTPMQTPRRFPFRERMRLRAEDYLRSQREKMGEKYDVNNFARRDPSAVSKQKMMLISVKRQRKLKMKKHKYKKLMKRTRNLRRRQDRA</sequence>
<evidence type="ECO:0000313" key="8">
    <source>
        <dbReference type="Proteomes" id="UP000033647"/>
    </source>
</evidence>
<dbReference type="SMART" id="SM01155">
    <property type="entry name" value="DUF1713"/>
    <property type="match status" value="1"/>
</dbReference>
<dbReference type="Pfam" id="PF08213">
    <property type="entry name" value="COX24_C"/>
    <property type="match status" value="1"/>
</dbReference>
<feature type="region of interest" description="Disordered" evidence="5">
    <location>
        <begin position="13"/>
        <end position="97"/>
    </location>
</feature>
<gene>
    <name evidence="7" type="ORF">TI39_contig301g00016</name>
</gene>
<comment type="caution">
    <text evidence="7">The sequence shown here is derived from an EMBL/GenBank/DDBJ whole genome shotgun (WGS) entry which is preliminary data.</text>
</comment>
<feature type="compositionally biased region" description="Low complexity" evidence="5">
    <location>
        <begin position="13"/>
        <end position="32"/>
    </location>
</feature>
<accession>A0A0F4GVC5</accession>
<evidence type="ECO:0000256" key="2">
    <source>
        <dbReference type="ARBA" id="ARBA00023128"/>
    </source>
</evidence>
<evidence type="ECO:0000256" key="3">
    <source>
        <dbReference type="ARBA" id="ARBA00035647"/>
    </source>
</evidence>
<proteinExistence type="inferred from homology"/>
<reference evidence="7 8" key="1">
    <citation type="submission" date="2015-03" db="EMBL/GenBank/DDBJ databases">
        <title>RNA-seq based gene annotation and comparative genomics of four Zymoseptoria species reveal species-specific pathogenicity related genes and transposable element activity.</title>
        <authorList>
            <person name="Grandaubert J."/>
            <person name="Bhattacharyya A."/>
            <person name="Stukenbrock E.H."/>
        </authorList>
    </citation>
    <scope>NUCLEOTIDE SEQUENCE [LARGE SCALE GENOMIC DNA]</scope>
    <source>
        <strain evidence="7 8">Zb18110</strain>
    </source>
</reference>
<dbReference type="GO" id="GO:0005739">
    <property type="term" value="C:mitochondrion"/>
    <property type="evidence" value="ECO:0007669"/>
    <property type="project" value="UniProtKB-SubCell"/>
</dbReference>
<feature type="compositionally biased region" description="Basic residues" evidence="5">
    <location>
        <begin position="39"/>
        <end position="48"/>
    </location>
</feature>
<evidence type="ECO:0000256" key="1">
    <source>
        <dbReference type="ARBA" id="ARBA00004173"/>
    </source>
</evidence>
<feature type="region of interest" description="Disordered" evidence="5">
    <location>
        <begin position="236"/>
        <end position="267"/>
    </location>
</feature>
<comment type="similarity">
    <text evidence="3">Belongs to the mitochondrion-specific ribosomal protein mS38 family.</text>
</comment>
<dbReference type="InterPro" id="IPR013177">
    <property type="entry name" value="Ribosomal_mS38_C"/>
</dbReference>
<organism evidence="7 8">
    <name type="scientific">Zymoseptoria brevis</name>
    <dbReference type="NCBI Taxonomy" id="1047168"/>
    <lineage>
        <taxon>Eukaryota</taxon>
        <taxon>Fungi</taxon>
        <taxon>Dikarya</taxon>
        <taxon>Ascomycota</taxon>
        <taxon>Pezizomycotina</taxon>
        <taxon>Dothideomycetes</taxon>
        <taxon>Dothideomycetidae</taxon>
        <taxon>Mycosphaerellales</taxon>
        <taxon>Mycosphaerellaceae</taxon>
        <taxon>Zymoseptoria</taxon>
    </lineage>
</organism>
<feature type="compositionally biased region" description="Basic residues" evidence="5">
    <location>
        <begin position="84"/>
        <end position="95"/>
    </location>
</feature>
<name>A0A0F4GVC5_9PEZI</name>
<dbReference type="PANTHER" id="PTHR32035">
    <property type="entry name" value="AURORA KINASE A-INTERACTING PROTEIN"/>
    <property type="match status" value="1"/>
</dbReference>
<feature type="compositionally biased region" description="Low complexity" evidence="5">
    <location>
        <begin position="49"/>
        <end position="58"/>
    </location>
</feature>
<evidence type="ECO:0000259" key="6">
    <source>
        <dbReference type="SMART" id="SM01155"/>
    </source>
</evidence>
<feature type="compositionally biased region" description="Basic and acidic residues" evidence="5">
    <location>
        <begin position="248"/>
        <end position="257"/>
    </location>
</feature>
<dbReference type="PANTHER" id="PTHR32035:SF3">
    <property type="entry name" value="SMALL RIBOSOMAL SUBUNIT PROTEIN MS38"/>
    <property type="match status" value="1"/>
</dbReference>
<dbReference type="OrthoDB" id="5364404at2759"/>
<dbReference type="STRING" id="1047168.A0A0F4GVC5"/>
<evidence type="ECO:0000256" key="5">
    <source>
        <dbReference type="SAM" id="MobiDB-lite"/>
    </source>
</evidence>